<comment type="caution">
    <text evidence="1">The sequence shown here is derived from an EMBL/GenBank/DDBJ whole genome shotgun (WGS) entry which is preliminary data.</text>
</comment>
<evidence type="ECO:0000313" key="1">
    <source>
        <dbReference type="EMBL" id="MBB6181559.1"/>
    </source>
</evidence>
<reference evidence="1 2" key="1">
    <citation type="submission" date="2020-08" db="EMBL/GenBank/DDBJ databases">
        <title>Genomic Encyclopedia of Type Strains, Phase IV (KMG-IV): sequencing the most valuable type-strain genomes for metagenomic binning, comparative biology and taxonomic classification.</title>
        <authorList>
            <person name="Goeker M."/>
        </authorList>
    </citation>
    <scope>NUCLEOTIDE SEQUENCE [LARGE SCALE GENOMIC DNA]</scope>
    <source>
        <strain evidence="1 2">DSM 102134</strain>
    </source>
</reference>
<gene>
    <name evidence="1" type="ORF">HNQ75_003546</name>
</gene>
<name>A0A7W9Z0Y2_9HYPH</name>
<dbReference type="AlphaFoldDB" id="A0A7W9Z0Y2"/>
<proteinExistence type="predicted"/>
<dbReference type="EMBL" id="JACHEJ010000010">
    <property type="protein sequence ID" value="MBB6181559.1"/>
    <property type="molecule type" value="Genomic_DNA"/>
</dbReference>
<organism evidence="1 2">
    <name type="scientific">Pseudorhizobium flavum</name>
    <dbReference type="NCBI Taxonomy" id="1335061"/>
    <lineage>
        <taxon>Bacteria</taxon>
        <taxon>Pseudomonadati</taxon>
        <taxon>Pseudomonadota</taxon>
        <taxon>Alphaproteobacteria</taxon>
        <taxon>Hyphomicrobiales</taxon>
        <taxon>Rhizobiaceae</taxon>
        <taxon>Rhizobium/Agrobacterium group</taxon>
        <taxon>Pseudorhizobium</taxon>
    </lineage>
</organism>
<sequence length="83" mass="8666">MADLGIPQGFSQVPVFHAVVQSDPGLFNLADLVRCELQLVQLALEADPPCAGTSGREAARRALYIPHGLGNLVGLTKALSAKA</sequence>
<dbReference type="RefSeq" id="WP_139346083.1">
    <property type="nucleotide sequence ID" value="NZ_JACHEJ010000010.1"/>
</dbReference>
<keyword evidence="2" id="KW-1185">Reference proteome</keyword>
<dbReference type="Proteomes" id="UP000535501">
    <property type="component" value="Unassembled WGS sequence"/>
</dbReference>
<accession>A0A7W9Z0Y2</accession>
<protein>
    <submittedName>
        <fullName evidence="1">Uncharacterized protein</fullName>
    </submittedName>
</protein>
<evidence type="ECO:0000313" key="2">
    <source>
        <dbReference type="Proteomes" id="UP000535501"/>
    </source>
</evidence>